<feature type="region of interest" description="Disordered" evidence="3">
    <location>
        <begin position="204"/>
        <end position="245"/>
    </location>
</feature>
<feature type="compositionally biased region" description="Basic residues" evidence="3">
    <location>
        <begin position="349"/>
        <end position="363"/>
    </location>
</feature>
<dbReference type="GO" id="GO:1990385">
    <property type="term" value="C:meiotic spindle midzone"/>
    <property type="evidence" value="ECO:0007669"/>
    <property type="project" value="TreeGrafter"/>
</dbReference>
<dbReference type="GO" id="GO:0032133">
    <property type="term" value="C:chromosome passenger complex"/>
    <property type="evidence" value="ECO:0007669"/>
    <property type="project" value="TreeGrafter"/>
</dbReference>
<dbReference type="GO" id="GO:0000776">
    <property type="term" value="C:kinetochore"/>
    <property type="evidence" value="ECO:0007669"/>
    <property type="project" value="TreeGrafter"/>
</dbReference>
<dbReference type="GO" id="GO:0030496">
    <property type="term" value="C:midbody"/>
    <property type="evidence" value="ECO:0007669"/>
    <property type="project" value="TreeGrafter"/>
</dbReference>
<dbReference type="CTD" id="3619"/>
<proteinExistence type="predicted"/>
<dbReference type="GO" id="GO:0051257">
    <property type="term" value="P:meiotic spindle midzone assembly"/>
    <property type="evidence" value="ECO:0007669"/>
    <property type="project" value="TreeGrafter"/>
</dbReference>
<sequence>MNARSKDEIRDKIFKDLQLIHNRRVELSNRLKESLEENLLYVHELFTQLSQPSSGPLIPKTPKILRKKAPQPRIETILEDEVLQQETISPKSSPQSVKEEERKESEVVGTRLKRRASKKAADNIKKQSIILQVDSAKKVKRDSQVKRKKSASSSDEENSVSKYSKIENQTEAKDSTRRLTKKKSKQMDQVIIPVIKTEEIEKEDDNLKVPIRQRSSRSNSKDSQNREEDKVDDTIVAPNADDAEEPSMYEDAIGRPIPIMNSTLKHSLHTPGTALNATVVLERLPQQSKLNETVVIQKAINMSNSKKSKEKQSVQKELQDNTQVSQAPVQYSNYNGLITEDESSPEVKKPKKLEKKQNNKKQVKNTLLTSSDDEIPNTPVKTRLRDAIAPAIAQESKSTYKSNALFSPYAKESVKKRVEAFEQAVMYSPKPVDVDVPTRMTRTKTRAMATKETETDKNTEKSVAQILARKSLAKAKKISLAKEKKDNDDFKENKEQLQLPKRINQLFMSQPDKLNTKQTQLKTTPLSKMKLMQPSVSVNRLHTPINTQNLSNYTKALTASRTNIVTGVESFIQPPKSITKTNSVEKLEEKKRHEEDARKKREETLRLQTEEKRRKRQEKELKNKLAREAKEKQELEKRQKTEKEREERAKLALLMQEKQREEMEKKRLLLQQRVQEKEERRKLEEQQRLQRLQEQEETERLLAEQKRREQEAEKRREAEARAQQAAEVLKQKNQILAAQAKVSYLLRQRNCSYFIYTSIIKLFLDLLQCKQQAHKHQDNTNYVIDSEPNDDESDDESRPKHKIPLWALSDIRKSQLAMQIHIPQGIIYEFFDTRKCTPDLTELFQNIDRSRLKRTSSAIWKTPPRISMMETEFVQPKII</sequence>
<evidence type="ECO:0000256" key="1">
    <source>
        <dbReference type="ARBA" id="ARBA00004496"/>
    </source>
</evidence>
<feature type="compositionally biased region" description="Polar residues" evidence="3">
    <location>
        <begin position="320"/>
        <end position="336"/>
    </location>
</feature>
<accession>A0A8N1SAJ2</accession>
<dbReference type="AlphaFoldDB" id="A0A8N1SAJ2"/>
<feature type="region of interest" description="Disordered" evidence="3">
    <location>
        <begin position="686"/>
        <end position="718"/>
    </location>
</feature>
<keyword evidence="4" id="KW-1185">Reference proteome</keyword>
<dbReference type="OrthoDB" id="6123at2759"/>
<feature type="compositionally biased region" description="Basic and acidic residues" evidence="3">
    <location>
        <begin position="164"/>
        <end position="177"/>
    </location>
</feature>
<name>A0A8N1SAJ2_9HYME</name>
<feature type="region of interest" description="Disordered" evidence="3">
    <location>
        <begin position="780"/>
        <end position="799"/>
    </location>
</feature>
<feature type="compositionally biased region" description="Basic and acidic residues" evidence="3">
    <location>
        <begin position="97"/>
        <end position="106"/>
    </location>
</feature>
<dbReference type="Proteomes" id="UP000504615">
    <property type="component" value="Unplaced"/>
</dbReference>
<dbReference type="RefSeq" id="XP_025075874.1">
    <property type="nucleotide sequence ID" value="XM_025220089.1"/>
</dbReference>
<protein>
    <submittedName>
        <fullName evidence="5">Inner centromere protein A-like isoform X1</fullName>
    </submittedName>
</protein>
<feature type="region of interest" description="Disordered" evidence="3">
    <location>
        <begin position="135"/>
        <end position="186"/>
    </location>
</feature>
<gene>
    <name evidence="5" type="primary">LOC105434048</name>
</gene>
<dbReference type="GO" id="GO:0005737">
    <property type="term" value="C:cytoplasm"/>
    <property type="evidence" value="ECO:0007669"/>
    <property type="project" value="UniProtKB-SubCell"/>
</dbReference>
<dbReference type="GO" id="GO:0051310">
    <property type="term" value="P:metaphase chromosome alignment"/>
    <property type="evidence" value="ECO:0007669"/>
    <property type="project" value="TreeGrafter"/>
</dbReference>
<evidence type="ECO:0000256" key="2">
    <source>
        <dbReference type="ARBA" id="ARBA00022490"/>
    </source>
</evidence>
<feature type="compositionally biased region" description="Basic and acidic residues" evidence="3">
    <location>
        <begin position="135"/>
        <end position="145"/>
    </location>
</feature>
<evidence type="ECO:0000313" key="4">
    <source>
        <dbReference type="Proteomes" id="UP000504615"/>
    </source>
</evidence>
<comment type="subcellular location">
    <subcellularLocation>
        <location evidence="1">Cytoplasm</location>
    </subcellularLocation>
</comment>
<feature type="region of interest" description="Disordered" evidence="3">
    <location>
        <begin position="303"/>
        <end position="378"/>
    </location>
</feature>
<feature type="compositionally biased region" description="Basic and acidic residues" evidence="3">
    <location>
        <begin position="219"/>
        <end position="233"/>
    </location>
</feature>
<dbReference type="PANTHER" id="PTHR13142:SF1">
    <property type="entry name" value="INNER CENTROMERE PROTEIN"/>
    <property type="match status" value="1"/>
</dbReference>
<organism evidence="4 5">
    <name type="scientific">Pogonomyrmex barbatus</name>
    <name type="common">red harvester ant</name>
    <dbReference type="NCBI Taxonomy" id="144034"/>
    <lineage>
        <taxon>Eukaryota</taxon>
        <taxon>Metazoa</taxon>
        <taxon>Ecdysozoa</taxon>
        <taxon>Arthropoda</taxon>
        <taxon>Hexapoda</taxon>
        <taxon>Insecta</taxon>
        <taxon>Pterygota</taxon>
        <taxon>Neoptera</taxon>
        <taxon>Endopterygota</taxon>
        <taxon>Hymenoptera</taxon>
        <taxon>Apocrita</taxon>
        <taxon>Aculeata</taxon>
        <taxon>Formicoidea</taxon>
        <taxon>Formicidae</taxon>
        <taxon>Myrmicinae</taxon>
        <taxon>Pogonomyrmex</taxon>
    </lineage>
</organism>
<dbReference type="GeneID" id="105434048"/>
<dbReference type="GO" id="GO:0005634">
    <property type="term" value="C:nucleus"/>
    <property type="evidence" value="ECO:0007669"/>
    <property type="project" value="TreeGrafter"/>
</dbReference>
<feature type="compositionally biased region" description="Basic and acidic residues" evidence="3">
    <location>
        <begin position="310"/>
        <end position="319"/>
    </location>
</feature>
<feature type="region of interest" description="Disordered" evidence="3">
    <location>
        <begin position="582"/>
        <end position="647"/>
    </location>
</feature>
<reference evidence="5" key="1">
    <citation type="submission" date="2025-08" db="UniProtKB">
        <authorList>
            <consortium name="RefSeq"/>
        </authorList>
    </citation>
    <scope>IDENTIFICATION</scope>
</reference>
<evidence type="ECO:0000256" key="3">
    <source>
        <dbReference type="SAM" id="MobiDB-lite"/>
    </source>
</evidence>
<feature type="compositionally biased region" description="Basic and acidic residues" evidence="3">
    <location>
        <begin position="583"/>
        <end position="647"/>
    </location>
</feature>
<feature type="compositionally biased region" description="Polar residues" evidence="3">
    <location>
        <begin position="84"/>
        <end position="95"/>
    </location>
</feature>
<dbReference type="GO" id="GO:0000281">
    <property type="term" value="P:mitotic cytokinesis"/>
    <property type="evidence" value="ECO:0007669"/>
    <property type="project" value="TreeGrafter"/>
</dbReference>
<feature type="region of interest" description="Disordered" evidence="3">
    <location>
        <begin position="84"/>
        <end position="123"/>
    </location>
</feature>
<dbReference type="PANTHER" id="PTHR13142">
    <property type="entry name" value="INNER CENTROMERE PROTEIN"/>
    <property type="match status" value="1"/>
</dbReference>
<keyword evidence="2" id="KW-0963">Cytoplasm</keyword>
<evidence type="ECO:0000313" key="5">
    <source>
        <dbReference type="RefSeq" id="XP_025075874.1"/>
    </source>
</evidence>